<sequence>MYAKSRAEAMTSALSAGVVEVDAVERGTKKEHAELRSAKQAMLDRLSRRGFTAKAQRACRCGMKVETRECVART</sequence>
<dbReference type="Proteomes" id="UP001319874">
    <property type="component" value="Chromosome 2"/>
</dbReference>
<gene>
    <name evidence="1" type="ORF">PTKU64_51910</name>
</gene>
<evidence type="ECO:0000313" key="2">
    <source>
        <dbReference type="Proteomes" id="UP001319874"/>
    </source>
</evidence>
<reference evidence="1 2" key="1">
    <citation type="journal article" date="2022" name="Front. Microbiol.">
        <title>Identification and characterization of a novel class of self-sufficient cytochrome P450 hydroxylase involved in cyclohexanecarboxylate degradation in Paraburkholderia terrae strain KU-64.</title>
        <authorList>
            <person name="Yamamoto T."/>
            <person name="Hasegawa Y."/>
            <person name="Iwaki H."/>
        </authorList>
    </citation>
    <scope>NUCLEOTIDE SEQUENCE [LARGE SCALE GENOMIC DNA]</scope>
    <source>
        <strain evidence="1 2">KU-64</strain>
    </source>
</reference>
<dbReference type="EMBL" id="AP024956">
    <property type="protein sequence ID" value="BCZ81516.1"/>
    <property type="molecule type" value="Genomic_DNA"/>
</dbReference>
<protein>
    <recommendedName>
        <fullName evidence="3">Transposase</fullName>
    </recommendedName>
</protein>
<organism evidence="1 2">
    <name type="scientific">Paraburkholderia terrae</name>
    <dbReference type="NCBI Taxonomy" id="311230"/>
    <lineage>
        <taxon>Bacteria</taxon>
        <taxon>Pseudomonadati</taxon>
        <taxon>Pseudomonadota</taxon>
        <taxon>Betaproteobacteria</taxon>
        <taxon>Burkholderiales</taxon>
        <taxon>Burkholderiaceae</taxon>
        <taxon>Paraburkholderia</taxon>
    </lineage>
</organism>
<proteinExistence type="predicted"/>
<evidence type="ECO:0000313" key="1">
    <source>
        <dbReference type="EMBL" id="BCZ81516.1"/>
    </source>
</evidence>
<accession>A0ABM7TRZ9</accession>
<keyword evidence="2" id="KW-1185">Reference proteome</keyword>
<evidence type="ECO:0008006" key="3">
    <source>
        <dbReference type="Google" id="ProtNLM"/>
    </source>
</evidence>
<name>A0ABM7TRZ9_9BURK</name>